<keyword evidence="12" id="KW-0234">DNA repair</keyword>
<dbReference type="Gene3D" id="3.30.420.10">
    <property type="entry name" value="Ribonuclease H-like superfamily/Ribonuclease H"/>
    <property type="match status" value="1"/>
</dbReference>
<name>A0A212F1F7_DANPL</name>
<reference evidence="18 19" key="1">
    <citation type="journal article" date="2011" name="Cell">
        <title>The monarch butterfly genome yields insights into long-distance migration.</title>
        <authorList>
            <person name="Zhan S."/>
            <person name="Merlin C."/>
            <person name="Boore J.L."/>
            <person name="Reppert S.M."/>
        </authorList>
    </citation>
    <scope>NUCLEOTIDE SEQUENCE [LARGE SCALE GENOMIC DNA]</scope>
    <source>
        <strain evidence="18">F-2</strain>
    </source>
</reference>
<dbReference type="GO" id="GO:0097681">
    <property type="term" value="P:double-strand break repair via alternative nonhomologous end joining"/>
    <property type="evidence" value="ECO:0007669"/>
    <property type="project" value="TreeGrafter"/>
</dbReference>
<dbReference type="CDD" id="cd08638">
    <property type="entry name" value="DNA_pol_A_theta"/>
    <property type="match status" value="1"/>
</dbReference>
<dbReference type="FunCoup" id="A0A212F1F7">
    <property type="interactions" value="750"/>
</dbReference>
<keyword evidence="8" id="KW-0227">DNA damage</keyword>
<evidence type="ECO:0000256" key="10">
    <source>
        <dbReference type="ARBA" id="ARBA00022840"/>
    </source>
</evidence>
<dbReference type="InterPro" id="IPR043502">
    <property type="entry name" value="DNA/RNA_pol_sf"/>
</dbReference>
<dbReference type="FunFam" id="3.40.50.300:FF:000813">
    <property type="entry name" value="helicase POLQ-like isoform X1"/>
    <property type="match status" value="1"/>
</dbReference>
<evidence type="ECO:0000256" key="6">
    <source>
        <dbReference type="ARBA" id="ARBA00022695"/>
    </source>
</evidence>
<dbReference type="InterPro" id="IPR014001">
    <property type="entry name" value="Helicase_ATP-bd"/>
</dbReference>
<dbReference type="KEGG" id="dpl:KGM_208948"/>
<dbReference type="PRINTS" id="PR00868">
    <property type="entry name" value="DNAPOLI"/>
</dbReference>
<evidence type="ECO:0000256" key="8">
    <source>
        <dbReference type="ARBA" id="ARBA00022763"/>
    </source>
</evidence>
<evidence type="ECO:0000256" key="12">
    <source>
        <dbReference type="ARBA" id="ARBA00023204"/>
    </source>
</evidence>
<evidence type="ECO:0000313" key="19">
    <source>
        <dbReference type="Proteomes" id="UP000007151"/>
    </source>
</evidence>
<dbReference type="SUPFAM" id="SSF46785">
    <property type="entry name" value="Winged helix' DNA-binding domain"/>
    <property type="match status" value="1"/>
</dbReference>
<dbReference type="SUPFAM" id="SSF52540">
    <property type="entry name" value="P-loop containing nucleoside triphosphate hydrolases"/>
    <property type="match status" value="1"/>
</dbReference>
<sequence length="1279" mass="144721">MFDWQVECLSNPKVLIDCQNLLYSAPTSAGKTLVAELLTIKTVLERQKKVIIILPFVSIVREKMFYLQDILSSSGIRVEGFMGSQTPPGGLQAVHIAICTIEKANSLINKLLDEGNISELGAVVVDELHLLGDPHRGYILELLLTKIKYTASKLNDLSIQIIGMSATLPNLKMLADWLEAHLFITEFRPIPLIESCLVGDKYYNKKGEHIGMLCKSNLKEIDDDSVLLICLETIKSSCSVLIFCMTKNRCENLAQSIASSFFKLGCMNNEQGMILREQLKTSSILEVLEQLKGCPVGLDPVLKNIISFGVAYHHAGLTFDERDIIEGAFKSGAVRVLVATSTLSSGVNLPARKVIIRCPMFQKQPINILTYKQMVGRAGRMGKDTKGESILICTPNEQKIGFDLMMGDLDPVKSCIETEDKFMRAVLEMIASQDVCTEEQLDLYSKSTLLFSQQSLHPSQNFLLNDTLKELVNYELVRIQKDGEEIRYVATSLGKACLSSSMSPNDGISLFCELQKARQCLVLETDLHLIYLVTPYSVSNQWNNIDWLHLLTLWESLTSAMKRVGELVGVQESFIIRCLRGTNKNNNNQNKLNIHKRFYTALALQDLVNEVPLSEVAGKFQCARGFLQGLQQASATFAGMVTSFCHQLGWKNMEMIISQFQDRLHFGIHSELLELMKLSSLNGVRARTLFNAGFETVASIASAEVNVIENALHKSVPFQSEKQRDEDDMSDLRKRNKIKNIWITGYCGEHEQIFKTKMSEILSNDSLQLDMLSIKTYYAEIKKYFGVNLSYCNDVSLAEWLLDSEEKISTIADLAFKYCDLDLQKMEIKIDNQIKSYKSLNMHEMNCLRAWCLCDIVKQQEKKISQETLVMEKILNTEIQVCKILGDCEYHGITVDKDLVSRFLIDVKNSQEILQKKAFKICGYHFNFNSSKDVAKVLGLYKGRKTSTRKSVLSAHNSPMSSIIIYWRKLNSILTKSLYPITEQACVYTEDNRISPSYTMYTCTGRISMHEPNLQNLPRKFTIPANYLCDNESCDDVIEFNCRKIFRAAPGYVFISADYCQLEMRILTHFSKDVTLTRIMGSDVDVFKSIAASWSGVPEHEVDEDLRHKAKQLCYGILYGMGNRTLSQHLNVTELEAAYFMDMFYKTYPSIKVFTASLIEECRKKGYVETLMKRRRYLPNINSSVPSKRSAAERQAVNTTIQGSAADIAKSAMCSIQQSTSSRLILQMHDELIYEVPVNNKQDFIVILKKSMENTVRLNVPLPVKIKCGQTWGTMEDVK</sequence>
<dbReference type="SMART" id="SM00482">
    <property type="entry name" value="POLAc"/>
    <property type="match status" value="1"/>
</dbReference>
<feature type="domain" description="Helicase ATP-binding" evidence="16">
    <location>
        <begin position="12"/>
        <end position="186"/>
    </location>
</feature>
<keyword evidence="19" id="KW-1185">Reference proteome</keyword>
<dbReference type="InterPro" id="IPR036390">
    <property type="entry name" value="WH_DNA-bd_sf"/>
</dbReference>
<evidence type="ECO:0000256" key="11">
    <source>
        <dbReference type="ARBA" id="ARBA00022932"/>
    </source>
</evidence>
<dbReference type="InterPro" id="IPR001098">
    <property type="entry name" value="DNA-dir_DNA_pol_A_palm_dom"/>
</dbReference>
<dbReference type="SUPFAM" id="SSF158702">
    <property type="entry name" value="Sec63 N-terminal domain-like"/>
    <property type="match status" value="1"/>
</dbReference>
<dbReference type="InParanoid" id="A0A212F1F7"/>
<dbReference type="Pfam" id="PF20470">
    <property type="entry name" value="HTH_61"/>
    <property type="match status" value="1"/>
</dbReference>
<keyword evidence="5" id="KW-0808">Transferase</keyword>
<evidence type="ECO:0000256" key="2">
    <source>
        <dbReference type="ARBA" id="ARBA00004123"/>
    </source>
</evidence>
<dbReference type="PROSITE" id="PS51192">
    <property type="entry name" value="HELICASE_ATP_BIND_1"/>
    <property type="match status" value="1"/>
</dbReference>
<dbReference type="GO" id="GO:0005634">
    <property type="term" value="C:nucleus"/>
    <property type="evidence" value="ECO:0007669"/>
    <property type="project" value="UniProtKB-SubCell"/>
</dbReference>
<dbReference type="Proteomes" id="UP000007151">
    <property type="component" value="Unassembled WGS sequence"/>
</dbReference>
<dbReference type="SUPFAM" id="SSF56672">
    <property type="entry name" value="DNA/RNA polymerases"/>
    <property type="match status" value="1"/>
</dbReference>
<keyword evidence="11" id="KW-0239">DNA-directed DNA polymerase</keyword>
<dbReference type="PROSITE" id="PS51194">
    <property type="entry name" value="HELICASE_CTER"/>
    <property type="match status" value="1"/>
</dbReference>
<dbReference type="Gene3D" id="3.40.50.300">
    <property type="entry name" value="P-loop containing nucleotide triphosphate hydrolases"/>
    <property type="match status" value="2"/>
</dbReference>
<dbReference type="Pfam" id="PF00270">
    <property type="entry name" value="DEAD"/>
    <property type="match status" value="1"/>
</dbReference>
<dbReference type="EC" id="2.7.7.7" evidence="4"/>
<evidence type="ECO:0000259" key="16">
    <source>
        <dbReference type="PROSITE" id="PS51192"/>
    </source>
</evidence>
<dbReference type="InterPro" id="IPR011545">
    <property type="entry name" value="DEAD/DEAH_box_helicase_dom"/>
</dbReference>
<evidence type="ECO:0000256" key="14">
    <source>
        <dbReference type="ARBA" id="ARBA00049244"/>
    </source>
</evidence>
<evidence type="ECO:0000256" key="4">
    <source>
        <dbReference type="ARBA" id="ARBA00012417"/>
    </source>
</evidence>
<evidence type="ECO:0000256" key="13">
    <source>
        <dbReference type="ARBA" id="ARBA00023242"/>
    </source>
</evidence>
<evidence type="ECO:0000256" key="3">
    <source>
        <dbReference type="ARBA" id="ARBA00007705"/>
    </source>
</evidence>
<keyword evidence="7" id="KW-0547">Nucleotide-binding</keyword>
<dbReference type="GO" id="GO:0005524">
    <property type="term" value="F:ATP binding"/>
    <property type="evidence" value="ECO:0007669"/>
    <property type="project" value="UniProtKB-KW"/>
</dbReference>
<dbReference type="FunFam" id="1.10.150.20:FF:000070">
    <property type="entry name" value="DNA polymerase I, putative"/>
    <property type="match status" value="1"/>
</dbReference>
<dbReference type="Pfam" id="PF00476">
    <property type="entry name" value="DNA_pol_A"/>
    <property type="match status" value="1"/>
</dbReference>
<keyword evidence="6" id="KW-0548">Nucleotidyltransferase</keyword>
<dbReference type="PANTHER" id="PTHR10133:SF62">
    <property type="entry name" value="DNA POLYMERASE THETA"/>
    <property type="match status" value="1"/>
</dbReference>
<accession>A0A212F1F7</accession>
<dbReference type="InterPro" id="IPR002298">
    <property type="entry name" value="DNA_polymerase_A"/>
</dbReference>
<comment type="catalytic activity">
    <reaction evidence="14">
        <text>DNA(n) + a 2'-deoxyribonucleoside 5'-triphosphate = DNA(n+1) + diphosphate</text>
        <dbReference type="Rhea" id="RHEA:22508"/>
        <dbReference type="Rhea" id="RHEA-COMP:17339"/>
        <dbReference type="Rhea" id="RHEA-COMP:17340"/>
        <dbReference type="ChEBI" id="CHEBI:33019"/>
        <dbReference type="ChEBI" id="CHEBI:61560"/>
        <dbReference type="ChEBI" id="CHEBI:173112"/>
        <dbReference type="EC" id="2.7.7.7"/>
    </reaction>
</comment>
<gene>
    <name evidence="18" type="ORF">KGM_208948</name>
</gene>
<dbReference type="InterPro" id="IPR036397">
    <property type="entry name" value="RNaseH_sf"/>
</dbReference>
<organism evidence="18 19">
    <name type="scientific">Danaus plexippus plexippus</name>
    <dbReference type="NCBI Taxonomy" id="278856"/>
    <lineage>
        <taxon>Eukaryota</taxon>
        <taxon>Metazoa</taxon>
        <taxon>Ecdysozoa</taxon>
        <taxon>Arthropoda</taxon>
        <taxon>Hexapoda</taxon>
        <taxon>Insecta</taxon>
        <taxon>Pterygota</taxon>
        <taxon>Neoptera</taxon>
        <taxon>Endopterygota</taxon>
        <taxon>Lepidoptera</taxon>
        <taxon>Glossata</taxon>
        <taxon>Ditrysia</taxon>
        <taxon>Papilionoidea</taxon>
        <taxon>Nymphalidae</taxon>
        <taxon>Danainae</taxon>
        <taxon>Danaini</taxon>
        <taxon>Danaina</taxon>
        <taxon>Danaus</taxon>
        <taxon>Danaus</taxon>
    </lineage>
</organism>
<dbReference type="PROSITE" id="PS00447">
    <property type="entry name" value="DNA_POLYMERASE_A"/>
    <property type="match status" value="1"/>
</dbReference>
<dbReference type="Gene3D" id="1.10.150.20">
    <property type="entry name" value="5' to 3' exonuclease, C-terminal subdomain"/>
    <property type="match status" value="1"/>
</dbReference>
<evidence type="ECO:0000256" key="5">
    <source>
        <dbReference type="ARBA" id="ARBA00022679"/>
    </source>
</evidence>
<dbReference type="Pfam" id="PF00271">
    <property type="entry name" value="Helicase_C"/>
    <property type="match status" value="1"/>
</dbReference>
<dbReference type="PANTHER" id="PTHR10133">
    <property type="entry name" value="DNA POLYMERASE I"/>
    <property type="match status" value="1"/>
</dbReference>
<evidence type="ECO:0000256" key="7">
    <source>
        <dbReference type="ARBA" id="ARBA00022741"/>
    </source>
</evidence>
<dbReference type="FunFam" id="1.10.3380.20:FF:000001">
    <property type="entry name" value="DNA polymerase theta"/>
    <property type="match status" value="1"/>
</dbReference>
<dbReference type="SMART" id="SM00490">
    <property type="entry name" value="HELICc"/>
    <property type="match status" value="1"/>
</dbReference>
<proteinExistence type="inferred from homology"/>
<comment type="cofactor">
    <cofactor evidence="1">
        <name>Mg(2+)</name>
        <dbReference type="ChEBI" id="CHEBI:18420"/>
    </cofactor>
</comment>
<dbReference type="Gene3D" id="3.30.70.370">
    <property type="match status" value="1"/>
</dbReference>
<protein>
    <recommendedName>
        <fullName evidence="15">DNA polymerase theta</fullName>
        <ecNumber evidence="4">2.7.7.7</ecNumber>
    </recommendedName>
</protein>
<comment type="similarity">
    <text evidence="3">Belongs to the DNA polymerase type-A family.</text>
</comment>
<dbReference type="Gene3D" id="1.10.3380.20">
    <property type="match status" value="1"/>
</dbReference>
<feature type="domain" description="Helicase C-terminal" evidence="17">
    <location>
        <begin position="230"/>
        <end position="427"/>
    </location>
</feature>
<dbReference type="STRING" id="278856.A0A212F1F7"/>
<keyword evidence="13" id="KW-0539">Nucleus</keyword>
<dbReference type="InterPro" id="IPR027417">
    <property type="entry name" value="P-loop_NTPase"/>
</dbReference>
<keyword evidence="10" id="KW-0067">ATP-binding</keyword>
<dbReference type="InterPro" id="IPR046931">
    <property type="entry name" value="HTH_61"/>
</dbReference>
<dbReference type="CDD" id="cd18795">
    <property type="entry name" value="SF2_C_Ski2"/>
    <property type="match status" value="1"/>
</dbReference>
<dbReference type="Gene3D" id="1.20.1060.10">
    <property type="entry name" value="Taq DNA Polymerase, Chain T, domain 4"/>
    <property type="match status" value="1"/>
</dbReference>
<evidence type="ECO:0000313" key="18">
    <source>
        <dbReference type="EMBL" id="OWR47566.1"/>
    </source>
</evidence>
<dbReference type="GO" id="GO:0006261">
    <property type="term" value="P:DNA-templated DNA replication"/>
    <property type="evidence" value="ECO:0007669"/>
    <property type="project" value="InterPro"/>
</dbReference>
<dbReference type="Pfam" id="PF21099">
    <property type="entry name" value="POLQ_helical"/>
    <property type="match status" value="1"/>
</dbReference>
<evidence type="ECO:0000256" key="1">
    <source>
        <dbReference type="ARBA" id="ARBA00001946"/>
    </source>
</evidence>
<dbReference type="SMART" id="SM00487">
    <property type="entry name" value="DEXDc"/>
    <property type="match status" value="1"/>
</dbReference>
<dbReference type="EMBL" id="AGBW02010898">
    <property type="protein sequence ID" value="OWR47566.1"/>
    <property type="molecule type" value="Genomic_DNA"/>
</dbReference>
<comment type="caution">
    <text evidence="18">The sequence shown here is derived from an EMBL/GenBank/DDBJ whole genome shotgun (WGS) entry which is preliminary data.</text>
</comment>
<comment type="subcellular location">
    <subcellularLocation>
        <location evidence="2">Nucleus</location>
    </subcellularLocation>
</comment>
<dbReference type="AlphaFoldDB" id="A0A212F1F7"/>
<dbReference type="GO" id="GO:0003887">
    <property type="term" value="F:DNA-directed DNA polymerase activity"/>
    <property type="evidence" value="ECO:0007669"/>
    <property type="project" value="UniProtKB-KW"/>
</dbReference>
<evidence type="ECO:0000256" key="15">
    <source>
        <dbReference type="ARBA" id="ARBA00074669"/>
    </source>
</evidence>
<evidence type="ECO:0000256" key="9">
    <source>
        <dbReference type="ARBA" id="ARBA00022801"/>
    </source>
</evidence>
<dbReference type="InterPro" id="IPR001650">
    <property type="entry name" value="Helicase_C-like"/>
</dbReference>
<evidence type="ECO:0000259" key="17">
    <source>
        <dbReference type="PROSITE" id="PS51194"/>
    </source>
</evidence>
<dbReference type="CDD" id="cd18026">
    <property type="entry name" value="DEXHc_POLQ-like"/>
    <property type="match status" value="1"/>
</dbReference>
<dbReference type="InterPro" id="IPR019760">
    <property type="entry name" value="DNA-dir_DNA_pol_A_CS"/>
</dbReference>
<dbReference type="eggNOG" id="KOG0950">
    <property type="taxonomic scope" value="Eukaryota"/>
</dbReference>
<dbReference type="InterPro" id="IPR048960">
    <property type="entry name" value="POLQ-like_helical"/>
</dbReference>
<dbReference type="GO" id="GO:0016787">
    <property type="term" value="F:hydrolase activity"/>
    <property type="evidence" value="ECO:0007669"/>
    <property type="project" value="UniProtKB-KW"/>
</dbReference>
<keyword evidence="9" id="KW-0378">Hydrolase</keyword>
<dbReference type="GO" id="GO:0003677">
    <property type="term" value="F:DNA binding"/>
    <property type="evidence" value="ECO:0007669"/>
    <property type="project" value="InterPro"/>
</dbReference>